<keyword evidence="1" id="KW-1133">Transmembrane helix</keyword>
<evidence type="ECO:0000313" key="3">
    <source>
        <dbReference type="Proteomes" id="UP000594261"/>
    </source>
</evidence>
<feature type="transmembrane region" description="Helical" evidence="1">
    <location>
        <begin position="12"/>
        <end position="33"/>
    </location>
</feature>
<dbReference type="Proteomes" id="UP000594261">
    <property type="component" value="Chromosome 5"/>
</dbReference>
<dbReference type="AlphaFoldDB" id="A0A7N2LSF6"/>
<dbReference type="InParanoid" id="A0A7N2LSF6"/>
<accession>A0A7N2LSF6</accession>
<sequence length="410" mass="45869">MMIQRNGFLFSMNAFLIFAIAVEGLLMMIRIVFSGCKSKGTLKLEDQQFGYWLRANQFNPSRKSVVEVAEYESWGSESALLRLAENSPVAIIVDAERFNVQTWEVSGKSNCGKTITDFEETLKDIDKILSVDKGFLKTDGIFLGDNPAPGKMEKPYLLNDVDLLQGARTGEEFGTAKALKKPDKNKFIAKNKGISDLSISPLKKGCTSKRGNHIWTRIHSKSSRVGTGVKLVDAELNRKNSGNSGGLALFWKNELQVNVIKYSLSNIDVEVNSGDAIENYIEGLLDQNGCWQDEEKEIDKIVLDYFSDLFKSSCPSDFSELLEAIDPKVIHAMNSMLTGEFQEVEVYNVLKQMYPLESLGPDDMPPLFFQHFWPIIGNFVTKTVLDFLNLGIIPPKFNETILSSSKDKGP</sequence>
<keyword evidence="1" id="KW-0812">Transmembrane</keyword>
<protein>
    <submittedName>
        <fullName evidence="2">Uncharacterized protein</fullName>
    </submittedName>
</protein>
<evidence type="ECO:0000256" key="1">
    <source>
        <dbReference type="SAM" id="Phobius"/>
    </source>
</evidence>
<dbReference type="EnsemblPlants" id="QL05p056724:mrna">
    <property type="protein sequence ID" value="QL05p056724:mrna"/>
    <property type="gene ID" value="QL05p056724"/>
</dbReference>
<proteinExistence type="predicted"/>
<evidence type="ECO:0000313" key="2">
    <source>
        <dbReference type="EnsemblPlants" id="QL05p056724:mrna"/>
    </source>
</evidence>
<keyword evidence="1" id="KW-0472">Membrane</keyword>
<dbReference type="Gramene" id="QL05p056724:mrna">
    <property type="protein sequence ID" value="QL05p056724:mrna"/>
    <property type="gene ID" value="QL05p056724"/>
</dbReference>
<name>A0A7N2LSF6_QUELO</name>
<reference evidence="2" key="2">
    <citation type="submission" date="2021-01" db="UniProtKB">
        <authorList>
            <consortium name="EnsemblPlants"/>
        </authorList>
    </citation>
    <scope>IDENTIFICATION</scope>
</reference>
<reference evidence="2 3" key="1">
    <citation type="journal article" date="2016" name="G3 (Bethesda)">
        <title>First Draft Assembly and Annotation of the Genome of a California Endemic Oak Quercus lobata Nee (Fagaceae).</title>
        <authorList>
            <person name="Sork V.L."/>
            <person name="Fitz-Gibbon S.T."/>
            <person name="Puiu D."/>
            <person name="Crepeau M."/>
            <person name="Gugger P.F."/>
            <person name="Sherman R."/>
            <person name="Stevens K."/>
            <person name="Langley C.H."/>
            <person name="Pellegrini M."/>
            <person name="Salzberg S.L."/>
        </authorList>
    </citation>
    <scope>NUCLEOTIDE SEQUENCE [LARGE SCALE GENOMIC DNA]</scope>
    <source>
        <strain evidence="2 3">cv. SW786</strain>
    </source>
</reference>
<keyword evidence="3" id="KW-1185">Reference proteome</keyword>
<dbReference type="EMBL" id="LRBV02000005">
    <property type="status" value="NOT_ANNOTATED_CDS"/>
    <property type="molecule type" value="Genomic_DNA"/>
</dbReference>
<organism evidence="2 3">
    <name type="scientific">Quercus lobata</name>
    <name type="common">Valley oak</name>
    <dbReference type="NCBI Taxonomy" id="97700"/>
    <lineage>
        <taxon>Eukaryota</taxon>
        <taxon>Viridiplantae</taxon>
        <taxon>Streptophyta</taxon>
        <taxon>Embryophyta</taxon>
        <taxon>Tracheophyta</taxon>
        <taxon>Spermatophyta</taxon>
        <taxon>Magnoliopsida</taxon>
        <taxon>eudicotyledons</taxon>
        <taxon>Gunneridae</taxon>
        <taxon>Pentapetalae</taxon>
        <taxon>rosids</taxon>
        <taxon>fabids</taxon>
        <taxon>Fagales</taxon>
        <taxon>Fagaceae</taxon>
        <taxon>Quercus</taxon>
    </lineage>
</organism>